<proteinExistence type="predicted"/>
<dbReference type="InterPro" id="IPR007410">
    <property type="entry name" value="LpqE-like"/>
</dbReference>
<evidence type="ECO:0000313" key="3">
    <source>
        <dbReference type="Proteomes" id="UP001164748"/>
    </source>
</evidence>
<dbReference type="PANTHER" id="PTHR36302:SF1">
    <property type="entry name" value="COPPER CHAPERONE PCU(A)C"/>
    <property type="match status" value="1"/>
</dbReference>
<evidence type="ECO:0000256" key="1">
    <source>
        <dbReference type="SAM" id="SignalP"/>
    </source>
</evidence>
<dbReference type="Gene3D" id="2.60.40.1890">
    <property type="entry name" value="PCu(A)C copper chaperone"/>
    <property type="match status" value="1"/>
</dbReference>
<feature type="signal peptide" evidence="1">
    <location>
        <begin position="1"/>
        <end position="21"/>
    </location>
</feature>
<protein>
    <submittedName>
        <fullName evidence="2">Copper chaperone PCu(A)C</fullName>
    </submittedName>
</protein>
<dbReference type="Proteomes" id="UP001164748">
    <property type="component" value="Plasmid unnamed"/>
</dbReference>
<dbReference type="PANTHER" id="PTHR36302">
    <property type="entry name" value="BLR7088 PROTEIN"/>
    <property type="match status" value="1"/>
</dbReference>
<dbReference type="InterPro" id="IPR036182">
    <property type="entry name" value="PCuAC_sf"/>
</dbReference>
<dbReference type="EMBL" id="CP114589">
    <property type="protein sequence ID" value="WBA10153.1"/>
    <property type="molecule type" value="Genomic_DNA"/>
</dbReference>
<evidence type="ECO:0000313" key="2">
    <source>
        <dbReference type="EMBL" id="WBA10153.1"/>
    </source>
</evidence>
<sequence>MTSFKSFVAAIAFMVAPFVHAHGEFFIHDAYARATAPGAPNSAAFMIIDNQSEVLKRVVSASTPAAKRVELHEHAMVDGMMEMRQIAQILVPKGEQVTLKPGGLHVMLFDLTQPLKVGEHISLTLNTADGHSLTKQIPVKSVMAGMKHHNKEMHANHE</sequence>
<keyword evidence="2" id="KW-0614">Plasmid</keyword>
<organism evidence="2 3">
    <name type="scientific">Salinivibrio kushneri</name>
    <dbReference type="NCBI Taxonomy" id="1908198"/>
    <lineage>
        <taxon>Bacteria</taxon>
        <taxon>Pseudomonadati</taxon>
        <taxon>Pseudomonadota</taxon>
        <taxon>Gammaproteobacteria</taxon>
        <taxon>Vibrionales</taxon>
        <taxon>Vibrionaceae</taxon>
        <taxon>Salinivibrio</taxon>
    </lineage>
</organism>
<dbReference type="Pfam" id="PF04314">
    <property type="entry name" value="PCuAC"/>
    <property type="match status" value="1"/>
</dbReference>
<dbReference type="SUPFAM" id="SSF110087">
    <property type="entry name" value="DR1885-like metal-binding protein"/>
    <property type="match status" value="1"/>
</dbReference>
<gene>
    <name evidence="2" type="ORF">N8M53_15210</name>
</gene>
<name>A0AA47KNL6_9GAMM</name>
<accession>A0AA47KNL6</accession>
<dbReference type="AlphaFoldDB" id="A0AA47KNL6"/>
<reference evidence="2" key="1">
    <citation type="submission" date="2022-09" db="EMBL/GenBank/DDBJ databases">
        <authorList>
            <person name="Li Z.-J."/>
        </authorList>
    </citation>
    <scope>NUCLEOTIDE SEQUENCE</scope>
    <source>
        <strain evidence="2">TGB11</strain>
        <plasmid evidence="2">unnamed</plasmid>
    </source>
</reference>
<dbReference type="RefSeq" id="WP_269580188.1">
    <property type="nucleotide sequence ID" value="NZ_CP114589.1"/>
</dbReference>
<feature type="chain" id="PRO_5041432827" evidence="1">
    <location>
        <begin position="22"/>
        <end position="158"/>
    </location>
</feature>
<keyword evidence="1" id="KW-0732">Signal</keyword>
<geneLocation type="plasmid" evidence="2 3">
    <name>unnamed</name>
</geneLocation>
<dbReference type="InterPro" id="IPR058248">
    <property type="entry name" value="Lxx211020-like"/>
</dbReference>